<protein>
    <submittedName>
        <fullName evidence="13">TonB-linked outer membrane protein, SusC/RagA family</fullName>
    </submittedName>
</protein>
<dbReference type="InterPro" id="IPR023997">
    <property type="entry name" value="TonB-dep_OMP_SusC/RagA_CS"/>
</dbReference>
<dbReference type="Proteomes" id="UP000199060">
    <property type="component" value="Unassembled WGS sequence"/>
</dbReference>
<evidence type="ECO:0000256" key="3">
    <source>
        <dbReference type="ARBA" id="ARBA00022452"/>
    </source>
</evidence>
<reference evidence="14" key="1">
    <citation type="submission" date="2016-10" db="EMBL/GenBank/DDBJ databases">
        <authorList>
            <person name="Varghese N."/>
            <person name="Submissions S."/>
        </authorList>
    </citation>
    <scope>NUCLEOTIDE SEQUENCE [LARGE SCALE GENOMIC DNA]</scope>
    <source>
        <strain evidence="14">DSM 23095</strain>
    </source>
</reference>
<dbReference type="Pfam" id="PF00593">
    <property type="entry name" value="TonB_dep_Rec_b-barrel"/>
    <property type="match status" value="1"/>
</dbReference>
<evidence type="ECO:0000259" key="12">
    <source>
        <dbReference type="Pfam" id="PF07715"/>
    </source>
</evidence>
<evidence type="ECO:0000256" key="2">
    <source>
        <dbReference type="ARBA" id="ARBA00022448"/>
    </source>
</evidence>
<dbReference type="InterPro" id="IPR037066">
    <property type="entry name" value="Plug_dom_sf"/>
</dbReference>
<keyword evidence="14" id="KW-1185">Reference proteome</keyword>
<dbReference type="FunFam" id="2.60.40.1120:FF:000003">
    <property type="entry name" value="Outer membrane protein Omp121"/>
    <property type="match status" value="1"/>
</dbReference>
<keyword evidence="6 8" id="KW-0472">Membrane</keyword>
<dbReference type="FunFam" id="2.170.130.10:FF:000008">
    <property type="entry name" value="SusC/RagA family TonB-linked outer membrane protein"/>
    <property type="match status" value="1"/>
</dbReference>
<evidence type="ECO:0000256" key="5">
    <source>
        <dbReference type="ARBA" id="ARBA00023077"/>
    </source>
</evidence>
<keyword evidence="3 8" id="KW-1134">Transmembrane beta strand</keyword>
<accession>A0A1G6XFR4</accession>
<evidence type="ECO:0000256" key="8">
    <source>
        <dbReference type="PROSITE-ProRule" id="PRU01360"/>
    </source>
</evidence>
<organism evidence="13 14">
    <name type="scientific">Algoriphagus faecimaris</name>
    <dbReference type="NCBI Taxonomy" id="686796"/>
    <lineage>
        <taxon>Bacteria</taxon>
        <taxon>Pseudomonadati</taxon>
        <taxon>Bacteroidota</taxon>
        <taxon>Cytophagia</taxon>
        <taxon>Cytophagales</taxon>
        <taxon>Cyclobacteriaceae</taxon>
        <taxon>Algoriphagus</taxon>
    </lineage>
</organism>
<evidence type="ECO:0000256" key="6">
    <source>
        <dbReference type="ARBA" id="ARBA00023136"/>
    </source>
</evidence>
<keyword evidence="4 8" id="KW-0812">Transmembrane</keyword>
<dbReference type="InterPro" id="IPR008969">
    <property type="entry name" value="CarboxyPept-like_regulatory"/>
</dbReference>
<dbReference type="InterPro" id="IPR023996">
    <property type="entry name" value="TonB-dep_OMP_SusC/RagA"/>
</dbReference>
<dbReference type="Gene3D" id="2.170.130.10">
    <property type="entry name" value="TonB-dependent receptor, plug domain"/>
    <property type="match status" value="1"/>
</dbReference>
<evidence type="ECO:0000313" key="13">
    <source>
        <dbReference type="EMBL" id="SDD77010.1"/>
    </source>
</evidence>
<comment type="similarity">
    <text evidence="8 9">Belongs to the TonB-dependent receptor family.</text>
</comment>
<dbReference type="SUPFAM" id="SSF49464">
    <property type="entry name" value="Carboxypeptidase regulatory domain-like"/>
    <property type="match status" value="1"/>
</dbReference>
<dbReference type="InterPro" id="IPR012910">
    <property type="entry name" value="Plug_dom"/>
</dbReference>
<feature type="chain" id="PRO_5011649129" evidence="10">
    <location>
        <begin position="30"/>
        <end position="1145"/>
    </location>
</feature>
<name>A0A1G6XFR4_9BACT</name>
<keyword evidence="5 9" id="KW-0798">TonB box</keyword>
<dbReference type="AlphaFoldDB" id="A0A1G6XFR4"/>
<dbReference type="Gene3D" id="2.40.170.20">
    <property type="entry name" value="TonB-dependent receptor, beta-barrel domain"/>
    <property type="match status" value="1"/>
</dbReference>
<gene>
    <name evidence="13" type="ORF">SAMN04488104_10587</name>
</gene>
<dbReference type="PROSITE" id="PS52016">
    <property type="entry name" value="TONB_DEPENDENT_REC_3"/>
    <property type="match status" value="1"/>
</dbReference>
<feature type="signal peptide" evidence="10">
    <location>
        <begin position="1"/>
        <end position="29"/>
    </location>
</feature>
<evidence type="ECO:0000256" key="1">
    <source>
        <dbReference type="ARBA" id="ARBA00004571"/>
    </source>
</evidence>
<evidence type="ECO:0000256" key="10">
    <source>
        <dbReference type="SAM" id="SignalP"/>
    </source>
</evidence>
<keyword evidence="10" id="KW-0732">Signal</keyword>
<dbReference type="SUPFAM" id="SSF56935">
    <property type="entry name" value="Porins"/>
    <property type="match status" value="1"/>
</dbReference>
<dbReference type="Pfam" id="PF13715">
    <property type="entry name" value="CarbopepD_reg_2"/>
    <property type="match status" value="1"/>
</dbReference>
<proteinExistence type="inferred from homology"/>
<dbReference type="NCBIfam" id="TIGR04056">
    <property type="entry name" value="OMP_RagA_SusC"/>
    <property type="match status" value="1"/>
</dbReference>
<dbReference type="EMBL" id="FNAC01000058">
    <property type="protein sequence ID" value="SDD77010.1"/>
    <property type="molecule type" value="Genomic_DNA"/>
</dbReference>
<feature type="domain" description="TonB-dependent receptor-like beta-barrel" evidence="11">
    <location>
        <begin position="520"/>
        <end position="877"/>
    </location>
</feature>
<evidence type="ECO:0000256" key="9">
    <source>
        <dbReference type="RuleBase" id="RU003357"/>
    </source>
</evidence>
<evidence type="ECO:0000256" key="4">
    <source>
        <dbReference type="ARBA" id="ARBA00022692"/>
    </source>
</evidence>
<dbReference type="Pfam" id="PF07715">
    <property type="entry name" value="Plug"/>
    <property type="match status" value="1"/>
</dbReference>
<keyword evidence="7 8" id="KW-0998">Cell outer membrane</keyword>
<feature type="domain" description="TonB-dependent receptor plug" evidence="12">
    <location>
        <begin position="216"/>
        <end position="339"/>
    </location>
</feature>
<dbReference type="Gene3D" id="2.60.40.1120">
    <property type="entry name" value="Carboxypeptidase-like, regulatory domain"/>
    <property type="match status" value="1"/>
</dbReference>
<dbReference type="InterPro" id="IPR000531">
    <property type="entry name" value="Beta-barrel_TonB"/>
</dbReference>
<dbReference type="InterPro" id="IPR039426">
    <property type="entry name" value="TonB-dep_rcpt-like"/>
</dbReference>
<dbReference type="STRING" id="686796.SAMN04488104_10587"/>
<dbReference type="InterPro" id="IPR036942">
    <property type="entry name" value="Beta-barrel_TonB_sf"/>
</dbReference>
<comment type="subcellular location">
    <subcellularLocation>
        <location evidence="1 8">Cell outer membrane</location>
        <topology evidence="1 8">Multi-pass membrane protein</topology>
    </subcellularLocation>
</comment>
<dbReference type="GO" id="GO:0009279">
    <property type="term" value="C:cell outer membrane"/>
    <property type="evidence" value="ECO:0007669"/>
    <property type="project" value="UniProtKB-SubCell"/>
</dbReference>
<evidence type="ECO:0000256" key="7">
    <source>
        <dbReference type="ARBA" id="ARBA00023237"/>
    </source>
</evidence>
<evidence type="ECO:0000313" key="14">
    <source>
        <dbReference type="Proteomes" id="UP000199060"/>
    </source>
</evidence>
<dbReference type="NCBIfam" id="TIGR04057">
    <property type="entry name" value="SusC_RagA_signa"/>
    <property type="match status" value="1"/>
</dbReference>
<keyword evidence="2 8" id="KW-0813">Transport</keyword>
<sequence>MLSKRIFYAFTVQLIFCTVLLASSGNAQRKTIDQVQVSVKAQEVALGKVFSQIERQTDFRFTYNPNAIPLNQLVNLEMEQGTVYQFLEGLIRQTNLSFVQINDNIHVKPLGTSEKGISIQDVSFIEIKGRVTDASGLALPGVTVMIEGTSTGTVTDVDGNYTISASEGDVLVFSFVGFESNRIAVGNQTVINVQLAEDAQALEEVVVVGYGTQKRKNLTGSISSIDQKSLKEFPVSSVEQALQGNAAGVLVSQTGGSPGAAVSVRVRGVGSINGSVEPLYVIDGVPVENAAFGGSGDATNPQPGNSPLAMLNPGDIESIEVLKDASATAIYGARGANGVVLITTKRGESGKSTVIYDGYVGLQEPTNTFDVLNAREYMELQNEFALNDNEEIPYPNIDQIVSQIGEGTNWQNEFYRVAVIQNHQISVSGGSDKTKFFISGNYFSQEGIVPNNGFERISFRTNLDHQISDKFTTGFSFTLSNFKNNNLPGGGAGASPLRNVLTFSPLVPVRNEEGLFEDFIDPNSGAFISNPIGMVNEVTNTTNTFRPIGNLYLDYFITDNLKFKSSLGLDFRFQNGEFYLPRSVQRGRELGGRAGISYDNRTNTVWENTLNYNKVIDNKHQFDVLLGQMVQTSSRTSRSFGAQNFPNDVLGANVIENGEVFERPSSNIVKWAIISYLGRVNYGFDDRYLLTLTMRADGSSRFGTNRRFGYFPSGAFAWRFINEDFIPKNGILSDGKLRISYGVNGNQDGIGAYDRFARLASRDFAYAIGAGNSFVQGFAPVSIANVNLGWEETRQLNIGANIGLWNNRVSLEADYFIKNTSDLLFAVPLPTSAFVGSDVIRNIGELRNSGFELLINADVIQKPDFNWNINFNISSISNEIISLPDGNDITYFSLLGASNIGILREGASFPSFYGWIADGIFASQEEVNDHFFINESGDRVLIQPNAQAGDVRYRDLSGPEGVPDGRIGTEDRTIIGSSLPDFFGGIRNQFSYKNFTFSFFMNFSVGNDVVNYNRWQLANVNRGINQLAEVKDRWTPQNTNTSVPAARSQRSAENAIDSRFVEDGSFLRLRDVTLNYRLSGNALQKIGAQTANFYLKGSNLLTFTRYTGIDPEANSFNPNSSNLAGIEVSAYPMVRMFTAGITVQF</sequence>
<evidence type="ECO:0000259" key="11">
    <source>
        <dbReference type="Pfam" id="PF00593"/>
    </source>
</evidence>